<accession>A0A382W0Z2</accession>
<feature type="non-terminal residue" evidence="1">
    <location>
        <position position="41"/>
    </location>
</feature>
<sequence>MVKRPFNYLISIFLVQFILFAQNKSVVAVLDFNNDDPGLQQ</sequence>
<reference evidence="1" key="1">
    <citation type="submission" date="2018-05" db="EMBL/GenBank/DDBJ databases">
        <authorList>
            <person name="Lanie J.A."/>
            <person name="Ng W.-L."/>
            <person name="Kazmierczak K.M."/>
            <person name="Andrzejewski T.M."/>
            <person name="Davidsen T.M."/>
            <person name="Wayne K.J."/>
            <person name="Tettelin H."/>
            <person name="Glass J.I."/>
            <person name="Rusch D."/>
            <person name="Podicherti R."/>
            <person name="Tsui H.-C.T."/>
            <person name="Winkler M.E."/>
        </authorList>
    </citation>
    <scope>NUCLEOTIDE SEQUENCE</scope>
</reference>
<proteinExistence type="predicted"/>
<name>A0A382W0Z2_9ZZZZ</name>
<gene>
    <name evidence="1" type="ORF">METZ01_LOCUS405144</name>
</gene>
<organism evidence="1">
    <name type="scientific">marine metagenome</name>
    <dbReference type="NCBI Taxonomy" id="408172"/>
    <lineage>
        <taxon>unclassified sequences</taxon>
        <taxon>metagenomes</taxon>
        <taxon>ecological metagenomes</taxon>
    </lineage>
</organism>
<protein>
    <submittedName>
        <fullName evidence="1">Uncharacterized protein</fullName>
    </submittedName>
</protein>
<evidence type="ECO:0000313" key="1">
    <source>
        <dbReference type="EMBL" id="SVD52290.1"/>
    </source>
</evidence>
<dbReference type="EMBL" id="UINC01156078">
    <property type="protein sequence ID" value="SVD52290.1"/>
    <property type="molecule type" value="Genomic_DNA"/>
</dbReference>
<dbReference type="AlphaFoldDB" id="A0A382W0Z2"/>